<sequence length="86" mass="9809">MCFFVFGEFSASKYSPAEPHTLQGVNWYHELNCAAALEELYQQMCATISVGSTVQGRRARGRRSLQREKTGRRRGHKTEGERARDT</sequence>
<gene>
    <name evidence="2" type="ORF">PLEPLA_LOCUS36903</name>
</gene>
<feature type="compositionally biased region" description="Basic residues" evidence="1">
    <location>
        <begin position="57"/>
        <end position="76"/>
    </location>
</feature>
<organism evidence="2 3">
    <name type="scientific">Pleuronectes platessa</name>
    <name type="common">European plaice</name>
    <dbReference type="NCBI Taxonomy" id="8262"/>
    <lineage>
        <taxon>Eukaryota</taxon>
        <taxon>Metazoa</taxon>
        <taxon>Chordata</taxon>
        <taxon>Craniata</taxon>
        <taxon>Vertebrata</taxon>
        <taxon>Euteleostomi</taxon>
        <taxon>Actinopterygii</taxon>
        <taxon>Neopterygii</taxon>
        <taxon>Teleostei</taxon>
        <taxon>Neoteleostei</taxon>
        <taxon>Acanthomorphata</taxon>
        <taxon>Carangaria</taxon>
        <taxon>Pleuronectiformes</taxon>
        <taxon>Pleuronectoidei</taxon>
        <taxon>Pleuronectidae</taxon>
        <taxon>Pleuronectes</taxon>
    </lineage>
</organism>
<feature type="compositionally biased region" description="Basic and acidic residues" evidence="1">
    <location>
        <begin position="77"/>
        <end position="86"/>
    </location>
</feature>
<dbReference type="AlphaFoldDB" id="A0A9N7Z473"/>
<dbReference type="Proteomes" id="UP001153269">
    <property type="component" value="Unassembled WGS sequence"/>
</dbReference>
<name>A0A9N7Z473_PLEPL</name>
<proteinExistence type="predicted"/>
<evidence type="ECO:0000313" key="2">
    <source>
        <dbReference type="EMBL" id="CAB1449222.1"/>
    </source>
</evidence>
<dbReference type="EMBL" id="CADEAL010004006">
    <property type="protein sequence ID" value="CAB1449222.1"/>
    <property type="molecule type" value="Genomic_DNA"/>
</dbReference>
<evidence type="ECO:0000256" key="1">
    <source>
        <dbReference type="SAM" id="MobiDB-lite"/>
    </source>
</evidence>
<comment type="caution">
    <text evidence="2">The sequence shown here is derived from an EMBL/GenBank/DDBJ whole genome shotgun (WGS) entry which is preliminary data.</text>
</comment>
<accession>A0A9N7Z473</accession>
<feature type="region of interest" description="Disordered" evidence="1">
    <location>
        <begin position="52"/>
        <end position="86"/>
    </location>
</feature>
<protein>
    <submittedName>
        <fullName evidence="2">Uncharacterized protein</fullName>
    </submittedName>
</protein>
<keyword evidence="3" id="KW-1185">Reference proteome</keyword>
<reference evidence="2" key="1">
    <citation type="submission" date="2020-03" db="EMBL/GenBank/DDBJ databases">
        <authorList>
            <person name="Weist P."/>
        </authorList>
    </citation>
    <scope>NUCLEOTIDE SEQUENCE</scope>
</reference>
<evidence type="ECO:0000313" key="3">
    <source>
        <dbReference type="Proteomes" id="UP001153269"/>
    </source>
</evidence>